<dbReference type="GO" id="GO:0005975">
    <property type="term" value="P:carbohydrate metabolic process"/>
    <property type="evidence" value="ECO:0007669"/>
    <property type="project" value="UniProtKB-ARBA"/>
</dbReference>
<dbReference type="InterPro" id="IPR015202">
    <property type="entry name" value="GO-like_E_set"/>
</dbReference>
<feature type="domain" description="Glyoxal oxidase N-terminal" evidence="4">
    <location>
        <begin position="308"/>
        <end position="624"/>
    </location>
</feature>
<dbReference type="Pfam" id="PF09118">
    <property type="entry name" value="GO-like_E_set"/>
    <property type="match status" value="1"/>
</dbReference>
<dbReference type="Gene3D" id="2.130.10.80">
    <property type="entry name" value="Galactose oxidase/kelch, beta-propeller"/>
    <property type="match status" value="1"/>
</dbReference>
<dbReference type="Gene3D" id="2.60.40.10">
    <property type="entry name" value="Immunoglobulins"/>
    <property type="match status" value="1"/>
</dbReference>
<gene>
    <name evidence="6" type="ORF">C8E87_7586</name>
</gene>
<reference evidence="6 7" key="1">
    <citation type="submission" date="2019-03" db="EMBL/GenBank/DDBJ databases">
        <title>Sequencing the genomes of 1000 actinobacteria strains.</title>
        <authorList>
            <person name="Klenk H.-P."/>
        </authorList>
    </citation>
    <scope>NUCLEOTIDE SEQUENCE [LARGE SCALE GENOMIC DNA]</scope>
    <source>
        <strain evidence="6 7">DSM 43805</strain>
    </source>
</reference>
<dbReference type="CDD" id="cd02851">
    <property type="entry name" value="E_set_GO_C"/>
    <property type="match status" value="1"/>
</dbReference>
<dbReference type="Pfam" id="PF07250">
    <property type="entry name" value="Glyoxal_oxid_N"/>
    <property type="match status" value="1"/>
</dbReference>
<dbReference type="SUPFAM" id="SSF50965">
    <property type="entry name" value="Galactose oxidase, central domain"/>
    <property type="match status" value="1"/>
</dbReference>
<protein>
    <submittedName>
        <fullName evidence="6">Glyoxal oxidase-like protein</fullName>
    </submittedName>
</protein>
<evidence type="ECO:0000313" key="7">
    <source>
        <dbReference type="Proteomes" id="UP000294901"/>
    </source>
</evidence>
<evidence type="ECO:0000259" key="4">
    <source>
        <dbReference type="Pfam" id="PF07250"/>
    </source>
</evidence>
<keyword evidence="1" id="KW-0732">Signal</keyword>
<evidence type="ECO:0000256" key="2">
    <source>
        <dbReference type="SAM" id="MobiDB-lite"/>
    </source>
</evidence>
<keyword evidence="3" id="KW-0472">Membrane</keyword>
<comment type="caution">
    <text evidence="6">The sequence shown here is derived from an EMBL/GenBank/DDBJ whole genome shotgun (WGS) entry which is preliminary data.</text>
</comment>
<accession>A0A4R6JB40</accession>
<evidence type="ECO:0000256" key="1">
    <source>
        <dbReference type="ARBA" id="ARBA00022729"/>
    </source>
</evidence>
<feature type="transmembrane region" description="Helical" evidence="3">
    <location>
        <begin position="61"/>
        <end position="78"/>
    </location>
</feature>
<dbReference type="EMBL" id="SNWR01000002">
    <property type="protein sequence ID" value="TDO32141.1"/>
    <property type="molecule type" value="Genomic_DNA"/>
</dbReference>
<evidence type="ECO:0000313" key="6">
    <source>
        <dbReference type="EMBL" id="TDO32141.1"/>
    </source>
</evidence>
<dbReference type="RefSeq" id="WP_133878149.1">
    <property type="nucleotide sequence ID" value="NZ_BOMD01000044.1"/>
</dbReference>
<dbReference type="InterPro" id="IPR013783">
    <property type="entry name" value="Ig-like_fold"/>
</dbReference>
<dbReference type="OrthoDB" id="2795102at2"/>
<keyword evidence="3" id="KW-0812">Transmembrane</keyword>
<feature type="domain" description="Galactose oxidase-like Early set" evidence="5">
    <location>
        <begin position="644"/>
        <end position="737"/>
    </location>
</feature>
<dbReference type="InterPro" id="IPR009880">
    <property type="entry name" value="Glyoxal_oxidase_N"/>
</dbReference>
<dbReference type="Gene3D" id="2.60.120.260">
    <property type="entry name" value="Galactose-binding domain-like"/>
    <property type="match status" value="1"/>
</dbReference>
<dbReference type="InterPro" id="IPR037293">
    <property type="entry name" value="Gal_Oxidase_central_sf"/>
</dbReference>
<dbReference type="AlphaFoldDB" id="A0A4R6JB40"/>
<evidence type="ECO:0000256" key="3">
    <source>
        <dbReference type="SAM" id="Phobius"/>
    </source>
</evidence>
<dbReference type="InterPro" id="IPR011043">
    <property type="entry name" value="Gal_Oxase/kelch_b-propeller"/>
</dbReference>
<evidence type="ECO:0000259" key="5">
    <source>
        <dbReference type="Pfam" id="PF09118"/>
    </source>
</evidence>
<proteinExistence type="predicted"/>
<dbReference type="PANTHER" id="PTHR32208:SF21">
    <property type="entry name" value="LOW QUALITY PROTEIN: ALDEHYDE OXIDASE GLOX-LIKE"/>
    <property type="match status" value="1"/>
</dbReference>
<dbReference type="PANTHER" id="PTHR32208">
    <property type="entry name" value="SECRETED PROTEIN-RELATED"/>
    <property type="match status" value="1"/>
</dbReference>
<dbReference type="Proteomes" id="UP000294901">
    <property type="component" value="Unassembled WGS sequence"/>
</dbReference>
<name>A0A4R6JB40_9ACTN</name>
<dbReference type="InterPro" id="IPR014756">
    <property type="entry name" value="Ig_E-set"/>
</dbReference>
<feature type="region of interest" description="Disordered" evidence="2">
    <location>
        <begin position="1"/>
        <end position="44"/>
    </location>
</feature>
<dbReference type="SUPFAM" id="SSF81296">
    <property type="entry name" value="E set domains"/>
    <property type="match status" value="1"/>
</dbReference>
<sequence>MNAGRLPATGPDAATPGAAPPHAATPSAATLSAATPSAATAGTAALTRTPRPWLSRRNRRDLGVIGVLALLFALALPTPPAAAGANLVANGGLEAIGADGFPVCWERSGWGDSPYTFDVTDQAHTGAKAMQITLAQTAPGDRKAMMLENPSCAPNVTPGHQYDLSVWYTTTTPNTVMTVFRHDVAQGWVYWTDLATMPVTATYQQQTVRTPQVPPGTDQIVWGVTIYGAGTLRTDDYTMEDVTQPAPGTTACTAGAACTQGAWQVMPFDSPVRAIHAVVLHNGDVLLVAGSGNNLDDFGAGTFKTAVYKPSTGTFVDVPTPADLFCAGHVQLADGRVLVMGGNKDYPSADGTVGYKGLPDSFIFDPATSSYTRVNDMTAGSWYPSATILGNGDVISLGGLNEESSGMVATQYFDVSEQRWLGLGEANQTWSFWGLYPSMILMQDGRLFYTGSHVFGNGLPGTGASIYNYDANTITGVPGLQNKDERDQSMSVLLPPAQDQRVLTLGGGNIDTNPDANRLTDLIDLKQAAPVYTAGPLLPTGAGQTPTQGKMYVSAVLLPDGKVFETGGALHNRADPVYEASMFDPVTNTFTAGMATDPVPRGYHSSAFLLPDGRVMAVGNNPGDGSFDMRLSVYSPPYLFKGARPQILSMSGNTWAYGSSNTITVDGPILKAELIRPAAVTHSSDPNQRFVDLPMTVTGNTIDLNLTSNPNLAPPGWYMLFVVGANGVPSVAKWVKVG</sequence>
<keyword evidence="3" id="KW-1133">Transmembrane helix</keyword>
<keyword evidence="7" id="KW-1185">Reference proteome</keyword>
<organism evidence="6 7">
    <name type="scientific">Paractinoplanes brasiliensis</name>
    <dbReference type="NCBI Taxonomy" id="52695"/>
    <lineage>
        <taxon>Bacteria</taxon>
        <taxon>Bacillati</taxon>
        <taxon>Actinomycetota</taxon>
        <taxon>Actinomycetes</taxon>
        <taxon>Micromonosporales</taxon>
        <taxon>Micromonosporaceae</taxon>
        <taxon>Paractinoplanes</taxon>
    </lineage>
</organism>